<evidence type="ECO:0000313" key="7">
    <source>
        <dbReference type="Proteomes" id="UP000216429"/>
    </source>
</evidence>
<accession>A0A261VAE4</accession>
<dbReference type="InterPro" id="IPR011711">
    <property type="entry name" value="GntR_C"/>
</dbReference>
<dbReference type="Gene3D" id="1.10.10.10">
    <property type="entry name" value="Winged helix-like DNA-binding domain superfamily/Winged helix DNA-binding domain"/>
    <property type="match status" value="1"/>
</dbReference>
<proteinExistence type="predicted"/>
<dbReference type="Gene3D" id="1.20.120.530">
    <property type="entry name" value="GntR ligand-binding domain-like"/>
    <property type="match status" value="1"/>
</dbReference>
<keyword evidence="3" id="KW-0804">Transcription</keyword>
<dbReference type="SMART" id="SM00345">
    <property type="entry name" value="HTH_GNTR"/>
    <property type="match status" value="1"/>
</dbReference>
<comment type="caution">
    <text evidence="6">The sequence shown here is derived from an EMBL/GenBank/DDBJ whole genome shotgun (WGS) entry which is preliminary data.</text>
</comment>
<evidence type="ECO:0000313" key="6">
    <source>
        <dbReference type="EMBL" id="OZI70945.1"/>
    </source>
</evidence>
<gene>
    <name evidence="6" type="ORF">CAL22_13685</name>
</gene>
<dbReference type="SUPFAM" id="SSF48008">
    <property type="entry name" value="GntR ligand-binding domain-like"/>
    <property type="match status" value="1"/>
</dbReference>
<dbReference type="Pfam" id="PF00392">
    <property type="entry name" value="GntR"/>
    <property type="match status" value="1"/>
</dbReference>
<dbReference type="EMBL" id="NEVU01000003">
    <property type="protein sequence ID" value="OZI70945.1"/>
    <property type="molecule type" value="Genomic_DNA"/>
</dbReference>
<protein>
    <submittedName>
        <fullName evidence="6">GntR family transcriptional regulator</fullName>
    </submittedName>
</protein>
<dbReference type="InterPro" id="IPR008920">
    <property type="entry name" value="TF_FadR/GntR_C"/>
</dbReference>
<dbReference type="GO" id="GO:0003700">
    <property type="term" value="F:DNA-binding transcription factor activity"/>
    <property type="evidence" value="ECO:0007669"/>
    <property type="project" value="InterPro"/>
</dbReference>
<sequence>MAIELSARRMRPAPDQAASQQVAPRQSLGDEVYELLLSQLISLKISPGSRIAIDALARELGVSQTPIRAALIRLENEGMVLKIHNVGFSAAPMPSRERFVQIYDLRLLLEPYTAGKAAENLSDDSRAQLLEAAGLMNEPASKDVKLAYSKFALQDAQFHELIARQSGNELVKEALSRAYAHAQLFRLRFHSRVTEEAITEHANIVTAILAGDAKAASAAMEHHIEQSRGRMQPFFDDME</sequence>
<dbReference type="InterPro" id="IPR000524">
    <property type="entry name" value="Tscrpt_reg_HTH_GntR"/>
</dbReference>
<dbReference type="PANTHER" id="PTHR43537">
    <property type="entry name" value="TRANSCRIPTIONAL REGULATOR, GNTR FAMILY"/>
    <property type="match status" value="1"/>
</dbReference>
<evidence type="ECO:0000256" key="1">
    <source>
        <dbReference type="ARBA" id="ARBA00023015"/>
    </source>
</evidence>
<dbReference type="InterPro" id="IPR036388">
    <property type="entry name" value="WH-like_DNA-bd_sf"/>
</dbReference>
<dbReference type="PROSITE" id="PS50949">
    <property type="entry name" value="HTH_GNTR"/>
    <property type="match status" value="1"/>
</dbReference>
<name>A0A261VAE4_9BORD</name>
<keyword evidence="1" id="KW-0805">Transcription regulation</keyword>
<dbReference type="GO" id="GO:0003677">
    <property type="term" value="F:DNA binding"/>
    <property type="evidence" value="ECO:0007669"/>
    <property type="project" value="UniProtKB-KW"/>
</dbReference>
<dbReference type="AlphaFoldDB" id="A0A261VAE4"/>
<reference evidence="7" key="1">
    <citation type="submission" date="2017-05" db="EMBL/GenBank/DDBJ databases">
        <title>Complete and WGS of Bordetella genogroups.</title>
        <authorList>
            <person name="Spilker T."/>
            <person name="Lipuma J."/>
        </authorList>
    </citation>
    <scope>NUCLEOTIDE SEQUENCE [LARGE SCALE GENOMIC DNA]</scope>
    <source>
        <strain evidence="7">AU6712</strain>
    </source>
</reference>
<dbReference type="SUPFAM" id="SSF46785">
    <property type="entry name" value="Winged helix' DNA-binding domain"/>
    <property type="match status" value="1"/>
</dbReference>
<keyword evidence="7" id="KW-1185">Reference proteome</keyword>
<feature type="region of interest" description="Disordered" evidence="4">
    <location>
        <begin position="1"/>
        <end position="23"/>
    </location>
</feature>
<evidence type="ECO:0000259" key="5">
    <source>
        <dbReference type="PROSITE" id="PS50949"/>
    </source>
</evidence>
<dbReference type="InterPro" id="IPR036390">
    <property type="entry name" value="WH_DNA-bd_sf"/>
</dbReference>
<evidence type="ECO:0000256" key="3">
    <source>
        <dbReference type="ARBA" id="ARBA00023163"/>
    </source>
</evidence>
<evidence type="ECO:0000256" key="2">
    <source>
        <dbReference type="ARBA" id="ARBA00023125"/>
    </source>
</evidence>
<organism evidence="6 7">
    <name type="scientific">Bordetella genomosp. 12</name>
    <dbReference type="NCBI Taxonomy" id="463035"/>
    <lineage>
        <taxon>Bacteria</taxon>
        <taxon>Pseudomonadati</taxon>
        <taxon>Pseudomonadota</taxon>
        <taxon>Betaproteobacteria</taxon>
        <taxon>Burkholderiales</taxon>
        <taxon>Alcaligenaceae</taxon>
        <taxon>Bordetella</taxon>
    </lineage>
</organism>
<dbReference type="PANTHER" id="PTHR43537:SF24">
    <property type="entry name" value="GLUCONATE OPERON TRANSCRIPTIONAL REPRESSOR"/>
    <property type="match status" value="1"/>
</dbReference>
<dbReference type="RefSeq" id="WP_208622000.1">
    <property type="nucleotide sequence ID" value="NZ_NEVU01000003.1"/>
</dbReference>
<dbReference type="Pfam" id="PF07729">
    <property type="entry name" value="FCD"/>
    <property type="match status" value="1"/>
</dbReference>
<dbReference type="Proteomes" id="UP000216429">
    <property type="component" value="Unassembled WGS sequence"/>
</dbReference>
<dbReference type="SMART" id="SM00895">
    <property type="entry name" value="FCD"/>
    <property type="match status" value="1"/>
</dbReference>
<feature type="domain" description="HTH gntR-type" evidence="5">
    <location>
        <begin position="26"/>
        <end position="93"/>
    </location>
</feature>
<keyword evidence="2" id="KW-0238">DNA-binding</keyword>
<evidence type="ECO:0000256" key="4">
    <source>
        <dbReference type="SAM" id="MobiDB-lite"/>
    </source>
</evidence>